<gene>
    <name evidence="1" type="ORF">H8S47_06040</name>
</gene>
<dbReference type="EMBL" id="JACONT010000009">
    <property type="protein sequence ID" value="MBC3941247.1"/>
    <property type="molecule type" value="Genomic_DNA"/>
</dbReference>
<reference evidence="1 2" key="1">
    <citation type="submission" date="2020-08" db="EMBL/GenBank/DDBJ databases">
        <title>Putative novel bacterial strains isolated from necrotic wheat leaf tissues caused by Xanthomonas translucens.</title>
        <authorList>
            <person name="Tambong J.T."/>
        </authorList>
    </citation>
    <scope>NUCLEOTIDE SEQUENCE [LARGE SCALE GENOMIC DNA]</scope>
    <source>
        <strain evidence="2">DOAB 1063</strain>
    </source>
</reference>
<evidence type="ECO:0000313" key="2">
    <source>
        <dbReference type="Proteomes" id="UP000597613"/>
    </source>
</evidence>
<proteinExistence type="predicted"/>
<dbReference type="InterPro" id="IPR039498">
    <property type="entry name" value="NTP_transf_5"/>
</dbReference>
<keyword evidence="2" id="KW-1185">Reference proteome</keyword>
<evidence type="ECO:0000313" key="1">
    <source>
        <dbReference type="EMBL" id="MBC3941247.1"/>
    </source>
</evidence>
<organism evidence="1 2">
    <name type="scientific">Sphingomonas albertensis</name>
    <dbReference type="NCBI Taxonomy" id="2762591"/>
    <lineage>
        <taxon>Bacteria</taxon>
        <taxon>Pseudomonadati</taxon>
        <taxon>Pseudomonadota</taxon>
        <taxon>Alphaproteobacteria</taxon>
        <taxon>Sphingomonadales</taxon>
        <taxon>Sphingomonadaceae</taxon>
        <taxon>Sphingomonas</taxon>
    </lineage>
</organism>
<dbReference type="Pfam" id="PF14907">
    <property type="entry name" value="NTP_transf_5"/>
    <property type="match status" value="1"/>
</dbReference>
<sequence length="404" mass="44120">MLRNRPDDRELALLAACLCPPTLPHRAAGIARIAALPFDADRLVNLAHRHRVSGFVEEGLKAIGHALPDAAAALLARRAAASRMQSLRNAGEEIRVGRALAAAGIDAVFVKGSTLAMHAHRTLMLKTSWDVDVLVARGQLDAACETLTALGYRLSILGGITDPVHIRRYLAAHKESEWYHDDRATVVELHTELGDNRAAITSIGLGSPRMLVELMPGTSLATLAPAPLFAYLVFHGAKHLWARLKWLADVAALLHDADVETLYREAIALGAGRCPGLAIILAHELFGIAVPHALLEEIRRDRVTRRLVRFCYTAIVADEDAEGRLMRPMRELIAFERAQLWLVPGLAYRWGAVRSLLSRPNAVAHLQVPSWAVPAAILTGLPLRLLRRPARLRPQSAGKTAKTL</sequence>
<dbReference type="RefSeq" id="WP_187503024.1">
    <property type="nucleotide sequence ID" value="NZ_JACONT010000009.1"/>
</dbReference>
<protein>
    <submittedName>
        <fullName evidence="1">Nucleotidyltransferase family protein</fullName>
    </submittedName>
</protein>
<name>A0ABR7ALB3_9SPHN</name>
<dbReference type="Proteomes" id="UP000597613">
    <property type="component" value="Unassembled WGS sequence"/>
</dbReference>
<accession>A0ABR7ALB3</accession>
<comment type="caution">
    <text evidence="1">The sequence shown here is derived from an EMBL/GenBank/DDBJ whole genome shotgun (WGS) entry which is preliminary data.</text>
</comment>